<proteinExistence type="predicted"/>
<reference evidence="4" key="1">
    <citation type="submission" date="2020-08" db="EMBL/GenBank/DDBJ databases">
        <title>Genome sequencing and assembly of the red palm weevil Rhynchophorus ferrugineus.</title>
        <authorList>
            <person name="Dias G.B."/>
            <person name="Bergman C.M."/>
            <person name="Manee M."/>
        </authorList>
    </citation>
    <scope>NUCLEOTIDE SEQUENCE</scope>
    <source>
        <strain evidence="4">AA-2017</strain>
        <tissue evidence="4">Whole larva</tissue>
    </source>
</reference>
<comment type="caution">
    <text evidence="4">The sequence shown here is derived from an EMBL/GenBank/DDBJ whole genome shotgun (WGS) entry which is preliminary data.</text>
</comment>
<dbReference type="EMBL" id="JAACXV010000164">
    <property type="protein sequence ID" value="KAF7282610.1"/>
    <property type="molecule type" value="Genomic_DNA"/>
</dbReference>
<dbReference type="OrthoDB" id="10054061at2759"/>
<feature type="transmembrane region" description="Helical" evidence="3">
    <location>
        <begin position="58"/>
        <end position="75"/>
    </location>
</feature>
<feature type="region of interest" description="Disordered" evidence="2">
    <location>
        <begin position="83"/>
        <end position="104"/>
    </location>
</feature>
<organism evidence="4 5">
    <name type="scientific">Rhynchophorus ferrugineus</name>
    <name type="common">Red palm weevil</name>
    <name type="synonym">Curculio ferrugineus</name>
    <dbReference type="NCBI Taxonomy" id="354439"/>
    <lineage>
        <taxon>Eukaryota</taxon>
        <taxon>Metazoa</taxon>
        <taxon>Ecdysozoa</taxon>
        <taxon>Arthropoda</taxon>
        <taxon>Hexapoda</taxon>
        <taxon>Insecta</taxon>
        <taxon>Pterygota</taxon>
        <taxon>Neoptera</taxon>
        <taxon>Endopterygota</taxon>
        <taxon>Coleoptera</taxon>
        <taxon>Polyphaga</taxon>
        <taxon>Cucujiformia</taxon>
        <taxon>Curculionidae</taxon>
        <taxon>Dryophthorinae</taxon>
        <taxon>Rhynchophorus</taxon>
    </lineage>
</organism>
<dbReference type="Proteomes" id="UP000625711">
    <property type="component" value="Unassembled WGS sequence"/>
</dbReference>
<keyword evidence="3" id="KW-0472">Membrane</keyword>
<keyword evidence="3" id="KW-0812">Transmembrane</keyword>
<sequence length="104" mass="11983">MSDESNSNDFNPCECFWNHELAMRRLLNILRNSQNHCTDNECFETDSTPTNNQNTPEHMYLITFLLMASILLYCFRPSRRSNETLNKPTSGHGSNDENPPSPTN</sequence>
<gene>
    <name evidence="4" type="ORF">GWI33_002329</name>
</gene>
<name>A0A834IR85_RHYFE</name>
<evidence type="ECO:0000256" key="2">
    <source>
        <dbReference type="SAM" id="MobiDB-lite"/>
    </source>
</evidence>
<evidence type="ECO:0000313" key="4">
    <source>
        <dbReference type="EMBL" id="KAF7282610.1"/>
    </source>
</evidence>
<accession>A0A834IR85</accession>
<evidence type="ECO:0000313" key="5">
    <source>
        <dbReference type="Proteomes" id="UP000625711"/>
    </source>
</evidence>
<evidence type="ECO:0000256" key="3">
    <source>
        <dbReference type="SAM" id="Phobius"/>
    </source>
</evidence>
<dbReference type="AlphaFoldDB" id="A0A834IR85"/>
<keyword evidence="5" id="KW-1185">Reference proteome</keyword>
<feature type="compositionally biased region" description="Polar residues" evidence="2">
    <location>
        <begin position="83"/>
        <end position="98"/>
    </location>
</feature>
<protein>
    <recommendedName>
        <fullName evidence="1">Small integral membrane protein 14</fullName>
    </recommendedName>
</protein>
<dbReference type="GO" id="GO:0005783">
    <property type="term" value="C:endoplasmic reticulum"/>
    <property type="evidence" value="ECO:0007669"/>
    <property type="project" value="TreeGrafter"/>
</dbReference>
<dbReference type="InterPro" id="IPR020309">
    <property type="entry name" value="Smim-14"/>
</dbReference>
<keyword evidence="3" id="KW-1133">Transmembrane helix</keyword>
<dbReference type="PANTHER" id="PTHR31019">
    <property type="entry name" value="SMALL INTEGRAL MEMBRANE PROTEIN 14"/>
    <property type="match status" value="1"/>
</dbReference>
<evidence type="ECO:0000256" key="1">
    <source>
        <dbReference type="ARBA" id="ARBA00017902"/>
    </source>
</evidence>
<dbReference type="Pfam" id="PF11027">
    <property type="entry name" value="DUF2615"/>
    <property type="match status" value="1"/>
</dbReference>
<dbReference type="PANTHER" id="PTHR31019:SF1">
    <property type="entry name" value="SMALL INTEGRAL MEMBRANE PROTEIN 14"/>
    <property type="match status" value="1"/>
</dbReference>